<accession>F4QHS7</accession>
<evidence type="ECO:0000256" key="1">
    <source>
        <dbReference type="SAM" id="MobiDB-lite"/>
    </source>
</evidence>
<sequence>MLSRDVDEADISSPAIAVKSGMDPHRLQKINKNQTFVANS</sequence>
<evidence type="ECO:0000313" key="3">
    <source>
        <dbReference type="Proteomes" id="UP000006512"/>
    </source>
</evidence>
<dbReference type="STRING" id="715226.ABI_12520"/>
<proteinExistence type="predicted"/>
<dbReference type="Proteomes" id="UP000006512">
    <property type="component" value="Unassembled WGS sequence"/>
</dbReference>
<name>F4QHS7_9CAUL</name>
<keyword evidence="3" id="KW-1185">Reference proteome</keyword>
<organism evidence="2 3">
    <name type="scientific">Asticcacaulis biprosthecium C19</name>
    <dbReference type="NCBI Taxonomy" id="715226"/>
    <lineage>
        <taxon>Bacteria</taxon>
        <taxon>Pseudomonadati</taxon>
        <taxon>Pseudomonadota</taxon>
        <taxon>Alphaproteobacteria</taxon>
        <taxon>Caulobacterales</taxon>
        <taxon>Caulobacteraceae</taxon>
        <taxon>Asticcacaulis</taxon>
    </lineage>
</organism>
<protein>
    <submittedName>
        <fullName evidence="2">Uncharacterized protein</fullName>
    </submittedName>
</protein>
<reference evidence="3" key="1">
    <citation type="submission" date="2011-03" db="EMBL/GenBank/DDBJ databases">
        <title>Draft genome sequence of Brevundimonas diminuta.</title>
        <authorList>
            <person name="Brown P.J.B."/>
            <person name="Buechlein A."/>
            <person name="Hemmerich C."/>
            <person name="Brun Y.V."/>
        </authorList>
    </citation>
    <scope>NUCLEOTIDE SEQUENCE [LARGE SCALE GENOMIC DNA]</scope>
    <source>
        <strain evidence="3">C19</strain>
    </source>
</reference>
<gene>
    <name evidence="2" type="ORF">ABI_12520</name>
</gene>
<dbReference type="HOGENOM" id="CLU_3284161_0_0_5"/>
<evidence type="ECO:0000313" key="2">
    <source>
        <dbReference type="EMBL" id="EGF92814.1"/>
    </source>
</evidence>
<dbReference type="EMBL" id="GL883077">
    <property type="protein sequence ID" value="EGF92814.1"/>
    <property type="molecule type" value="Genomic_DNA"/>
</dbReference>
<feature type="compositionally biased region" description="Polar residues" evidence="1">
    <location>
        <begin position="30"/>
        <end position="40"/>
    </location>
</feature>
<feature type="region of interest" description="Disordered" evidence="1">
    <location>
        <begin position="20"/>
        <end position="40"/>
    </location>
</feature>
<dbReference type="AlphaFoldDB" id="F4QHS7"/>